<accession>A0A1I0EL75</accession>
<comment type="caution">
    <text evidence="7">Lacks conserved residue(s) required for the propagation of feature annotation.</text>
</comment>
<reference evidence="11 12" key="1">
    <citation type="submission" date="2016-10" db="EMBL/GenBank/DDBJ databases">
        <authorList>
            <person name="de Groot N.N."/>
        </authorList>
    </citation>
    <scope>NUCLEOTIDE SEQUENCE [LARGE SCALE GENOMIC DNA]</scope>
    <source>
        <strain evidence="11 12">DSM 25947</strain>
    </source>
</reference>
<dbReference type="GO" id="GO:0004181">
    <property type="term" value="F:metallocarboxypeptidase activity"/>
    <property type="evidence" value="ECO:0007669"/>
    <property type="project" value="InterPro"/>
</dbReference>
<evidence type="ECO:0000256" key="2">
    <source>
        <dbReference type="ARBA" id="ARBA00005988"/>
    </source>
</evidence>
<evidence type="ECO:0000256" key="8">
    <source>
        <dbReference type="SAM" id="MobiDB-lite"/>
    </source>
</evidence>
<dbReference type="OrthoDB" id="1489094at2"/>
<dbReference type="GO" id="GO:0006508">
    <property type="term" value="P:proteolysis"/>
    <property type="evidence" value="ECO:0007669"/>
    <property type="project" value="UniProtKB-KW"/>
</dbReference>
<evidence type="ECO:0000256" key="4">
    <source>
        <dbReference type="ARBA" id="ARBA00022801"/>
    </source>
</evidence>
<feature type="chain" id="PRO_5010296731" evidence="9">
    <location>
        <begin position="21"/>
        <end position="574"/>
    </location>
</feature>
<keyword evidence="3" id="KW-0645">Protease</keyword>
<gene>
    <name evidence="11" type="ORF">SAMN05444285_11380</name>
</gene>
<dbReference type="GO" id="GO:0008270">
    <property type="term" value="F:zinc ion binding"/>
    <property type="evidence" value="ECO:0007669"/>
    <property type="project" value="InterPro"/>
</dbReference>
<dbReference type="GO" id="GO:0005615">
    <property type="term" value="C:extracellular space"/>
    <property type="evidence" value="ECO:0007669"/>
    <property type="project" value="TreeGrafter"/>
</dbReference>
<feature type="signal peptide" evidence="9">
    <location>
        <begin position="1"/>
        <end position="20"/>
    </location>
</feature>
<evidence type="ECO:0000256" key="9">
    <source>
        <dbReference type="SAM" id="SignalP"/>
    </source>
</evidence>
<feature type="region of interest" description="Disordered" evidence="8">
    <location>
        <begin position="151"/>
        <end position="183"/>
    </location>
</feature>
<keyword evidence="5" id="KW-0862">Zinc</keyword>
<dbReference type="PANTHER" id="PTHR11705:SF143">
    <property type="entry name" value="SLL0236 PROTEIN"/>
    <property type="match status" value="1"/>
</dbReference>
<evidence type="ECO:0000313" key="11">
    <source>
        <dbReference type="EMBL" id="SET45471.1"/>
    </source>
</evidence>
<dbReference type="PROSITE" id="PS52035">
    <property type="entry name" value="PEPTIDASE_M14"/>
    <property type="match status" value="1"/>
</dbReference>
<evidence type="ECO:0000256" key="5">
    <source>
        <dbReference type="ARBA" id="ARBA00022833"/>
    </source>
</evidence>
<dbReference type="Pfam" id="PF00246">
    <property type="entry name" value="Peptidase_M14"/>
    <property type="match status" value="2"/>
</dbReference>
<feature type="compositionally biased region" description="Acidic residues" evidence="8">
    <location>
        <begin position="165"/>
        <end position="181"/>
    </location>
</feature>
<feature type="domain" description="Peptidase M14" evidence="10">
    <location>
        <begin position="34"/>
        <end position="400"/>
    </location>
</feature>
<comment type="similarity">
    <text evidence="2 7">Belongs to the peptidase M14 family.</text>
</comment>
<keyword evidence="11" id="KW-0121">Carboxypeptidase</keyword>
<evidence type="ECO:0000259" key="10">
    <source>
        <dbReference type="PROSITE" id="PS52035"/>
    </source>
</evidence>
<dbReference type="SMART" id="SM00631">
    <property type="entry name" value="Zn_pept"/>
    <property type="match status" value="1"/>
</dbReference>
<comment type="cofactor">
    <cofactor evidence="1">
        <name>Zn(2+)</name>
        <dbReference type="ChEBI" id="CHEBI:29105"/>
    </cofactor>
</comment>
<sequence length="574" mass="64228">MIRKIFSLLVIFSVAVAVFAANEPKIEVPLRFDRYYDYDDVVKALEVLHEAYPDLTKLESVGESEEGLKIYALTINNKKTGAEHDKPGVWVDGNIHGNEVQAGEVCLYYANMLLTKYGKNEQVTKAVDSNVHYIIPVVNVDGRNHFFKDAHTPSSSRSIRIPKDDDGDGLFDEDAPDDLDGDGSICQMRIKDPNGNYKPDPEDPRIMVRVKPGEKGEYTILGSEGIDNDGDGRFNEDAEGYLDPNRNWGYHWQPPYVQRGAGNFPFSGIGIKAVDEFAAKHPNIIVNFSFHNSGGMWLRVPADNTTALPASDIAAYDVIGKEAIKITPGYVYMTSVELYPTFGDSDGQMFFVHGSYTFVGELFMREQETYKAKSAKPSAGSENDRTERNREQLKFNDNVAQGELYKDWHPYNHPVYGEIEIGGWVKMSSRLPHPFMLPDLVHRNASVVLLAANETPKVEMDVFEVKELSNNLKRIRVRLTNKNGLSTMTAQAVKDKLYTIDHLKVSGAKVIAGGKINDYRLDQVSYKEHKPEVQFFAIPGHSSAEYEFIVRGKGEVTLEYISQKAGTTSTSVAL</sequence>
<dbReference type="InterPro" id="IPR000834">
    <property type="entry name" value="Peptidase_M14"/>
</dbReference>
<evidence type="ECO:0000256" key="6">
    <source>
        <dbReference type="ARBA" id="ARBA00023049"/>
    </source>
</evidence>
<dbReference type="AlphaFoldDB" id="A0A1I0EL75"/>
<dbReference type="Proteomes" id="UP000181981">
    <property type="component" value="Unassembled WGS sequence"/>
</dbReference>
<dbReference type="SUPFAM" id="SSF53187">
    <property type="entry name" value="Zn-dependent exopeptidases"/>
    <property type="match status" value="1"/>
</dbReference>
<proteinExistence type="inferred from homology"/>
<organism evidence="11 12">
    <name type="scientific">Draconibacterium orientale</name>
    <dbReference type="NCBI Taxonomy" id="1168034"/>
    <lineage>
        <taxon>Bacteria</taxon>
        <taxon>Pseudomonadati</taxon>
        <taxon>Bacteroidota</taxon>
        <taxon>Bacteroidia</taxon>
        <taxon>Marinilabiliales</taxon>
        <taxon>Prolixibacteraceae</taxon>
        <taxon>Draconibacterium</taxon>
    </lineage>
</organism>
<evidence type="ECO:0000256" key="1">
    <source>
        <dbReference type="ARBA" id="ARBA00001947"/>
    </source>
</evidence>
<dbReference type="PANTHER" id="PTHR11705">
    <property type="entry name" value="PROTEASE FAMILY M14 CARBOXYPEPTIDASE A,B"/>
    <property type="match status" value="1"/>
</dbReference>
<keyword evidence="9" id="KW-0732">Signal</keyword>
<dbReference type="RefSeq" id="WP_139178069.1">
    <property type="nucleotide sequence ID" value="NZ_FOHT01000013.1"/>
</dbReference>
<evidence type="ECO:0000313" key="12">
    <source>
        <dbReference type="Proteomes" id="UP000181981"/>
    </source>
</evidence>
<keyword evidence="6" id="KW-0482">Metalloprotease</keyword>
<evidence type="ECO:0000256" key="7">
    <source>
        <dbReference type="PROSITE-ProRule" id="PRU01379"/>
    </source>
</evidence>
<dbReference type="PRINTS" id="PR00765">
    <property type="entry name" value="CRBOXYPTASEA"/>
</dbReference>
<dbReference type="Gene3D" id="3.40.630.10">
    <property type="entry name" value="Zn peptidases"/>
    <property type="match status" value="1"/>
</dbReference>
<protein>
    <submittedName>
        <fullName evidence="11">Zinc carboxypeptidase</fullName>
    </submittedName>
</protein>
<dbReference type="EMBL" id="FOHT01000013">
    <property type="protein sequence ID" value="SET45471.1"/>
    <property type="molecule type" value="Genomic_DNA"/>
</dbReference>
<dbReference type="CDD" id="cd06905">
    <property type="entry name" value="M14-like"/>
    <property type="match status" value="1"/>
</dbReference>
<evidence type="ECO:0000256" key="3">
    <source>
        <dbReference type="ARBA" id="ARBA00022670"/>
    </source>
</evidence>
<keyword evidence="4" id="KW-0378">Hydrolase</keyword>
<name>A0A1I0EL75_9BACT</name>